<comment type="similarity">
    <text evidence="2 11">Belongs to the carbohydrate kinase PfkB family.</text>
</comment>
<dbReference type="PANTHER" id="PTHR45769:SF3">
    <property type="entry name" value="ADENOSINE KINASE"/>
    <property type="match status" value="1"/>
</dbReference>
<feature type="active site" description="Proton acceptor" evidence="10">
    <location>
        <position position="300"/>
    </location>
</feature>
<keyword evidence="8 11" id="KW-0067">ATP-binding</keyword>
<evidence type="ECO:0000256" key="11">
    <source>
        <dbReference type="RuleBase" id="RU368116"/>
    </source>
</evidence>
<dbReference type="GO" id="GO:0005524">
    <property type="term" value="F:ATP binding"/>
    <property type="evidence" value="ECO:0007669"/>
    <property type="project" value="UniProtKB-UniRule"/>
</dbReference>
<keyword evidence="7 11" id="KW-0418">Kinase</keyword>
<evidence type="ECO:0000256" key="5">
    <source>
        <dbReference type="ARBA" id="ARBA00022726"/>
    </source>
</evidence>
<evidence type="ECO:0000256" key="4">
    <source>
        <dbReference type="ARBA" id="ARBA00022679"/>
    </source>
</evidence>
<evidence type="ECO:0000256" key="9">
    <source>
        <dbReference type="ARBA" id="ARBA00022842"/>
    </source>
</evidence>
<gene>
    <name evidence="13" type="ORF">TDIB3V08_LOCUS6232</name>
</gene>
<dbReference type="GO" id="GO:0004001">
    <property type="term" value="F:adenosine kinase activity"/>
    <property type="evidence" value="ECO:0007669"/>
    <property type="project" value="UniProtKB-UniRule"/>
</dbReference>
<comment type="function">
    <text evidence="11">ATP dependent phosphorylation of adenosine and other related nucleoside analogs to monophosphate derivatives.</text>
</comment>
<dbReference type="InterPro" id="IPR011611">
    <property type="entry name" value="PfkB_dom"/>
</dbReference>
<dbReference type="PRINTS" id="PR00989">
    <property type="entry name" value="ADENOKINASE"/>
</dbReference>
<evidence type="ECO:0000256" key="8">
    <source>
        <dbReference type="ARBA" id="ARBA00022840"/>
    </source>
</evidence>
<dbReference type="SUPFAM" id="SSF53613">
    <property type="entry name" value="Ribokinase-like"/>
    <property type="match status" value="1"/>
</dbReference>
<dbReference type="AlphaFoldDB" id="A0A7R8VK20"/>
<comment type="subcellular location">
    <subcellularLocation>
        <location evidence="11">Nucleus</location>
    </subcellularLocation>
</comment>
<dbReference type="EC" id="2.7.1.20" evidence="3 11"/>
<protein>
    <recommendedName>
        <fullName evidence="3 11">Adenosine kinase</fullName>
        <shortName evidence="11">AK</shortName>
        <ecNumber evidence="3 11">2.7.1.20</ecNumber>
    </recommendedName>
    <alternativeName>
        <fullName evidence="11">Adenosine 5'-phosphotransferase</fullName>
    </alternativeName>
</protein>
<keyword evidence="4 11" id="KW-0808">Transferase</keyword>
<dbReference type="GO" id="GO:0005634">
    <property type="term" value="C:nucleus"/>
    <property type="evidence" value="ECO:0007669"/>
    <property type="project" value="UniProtKB-SubCell"/>
</dbReference>
<name>A0A7R8VK20_TIMDO</name>
<dbReference type="InterPro" id="IPR001805">
    <property type="entry name" value="Adenokinase"/>
</dbReference>
<dbReference type="GO" id="GO:0005829">
    <property type="term" value="C:cytosol"/>
    <property type="evidence" value="ECO:0007669"/>
    <property type="project" value="TreeGrafter"/>
</dbReference>
<dbReference type="GO" id="GO:0006169">
    <property type="term" value="P:adenosine salvage"/>
    <property type="evidence" value="ECO:0007669"/>
    <property type="project" value="UniProtKB-ARBA"/>
</dbReference>
<evidence type="ECO:0000256" key="7">
    <source>
        <dbReference type="ARBA" id="ARBA00022777"/>
    </source>
</evidence>
<evidence type="ECO:0000256" key="2">
    <source>
        <dbReference type="ARBA" id="ARBA00010688"/>
    </source>
</evidence>
<dbReference type="PROSITE" id="PS00584">
    <property type="entry name" value="PFKB_KINASES_2"/>
    <property type="match status" value="1"/>
</dbReference>
<evidence type="ECO:0000313" key="13">
    <source>
        <dbReference type="EMBL" id="CAD7199998.1"/>
    </source>
</evidence>
<comment type="cofactor">
    <cofactor evidence="11">
        <name>Mg(2+)</name>
        <dbReference type="ChEBI" id="CHEBI:18420"/>
    </cofactor>
    <text evidence="11">Binds 3 Mg(2+) ions per subunit.</text>
</comment>
<comment type="catalytic activity">
    <reaction evidence="11">
        <text>adenosine + ATP = AMP + ADP + H(+)</text>
        <dbReference type="Rhea" id="RHEA:20824"/>
        <dbReference type="ChEBI" id="CHEBI:15378"/>
        <dbReference type="ChEBI" id="CHEBI:16335"/>
        <dbReference type="ChEBI" id="CHEBI:30616"/>
        <dbReference type="ChEBI" id="CHEBI:456215"/>
        <dbReference type="ChEBI" id="CHEBI:456216"/>
        <dbReference type="EC" id="2.7.1.20"/>
    </reaction>
</comment>
<accession>A0A7R8VK20</accession>
<evidence type="ECO:0000259" key="12">
    <source>
        <dbReference type="Pfam" id="PF00294"/>
    </source>
</evidence>
<dbReference type="UniPathway" id="UPA00588">
    <property type="reaction ID" value="UER00659"/>
</dbReference>
<dbReference type="FunFam" id="3.40.1190.20:FF:000006">
    <property type="entry name" value="Adenosine kinase 2"/>
    <property type="match status" value="1"/>
</dbReference>
<comment type="pathway">
    <text evidence="1 11">Purine metabolism; AMP biosynthesis via salvage pathway; AMP from adenosine: step 1/1.</text>
</comment>
<keyword evidence="6 11" id="KW-0547">Nucleotide-binding</keyword>
<keyword evidence="9 11" id="KW-0460">Magnesium</keyword>
<keyword evidence="5 11" id="KW-0660">Purine salvage</keyword>
<dbReference type="PANTHER" id="PTHR45769">
    <property type="entry name" value="ADENOSINE KINASE"/>
    <property type="match status" value="1"/>
</dbReference>
<organism evidence="13">
    <name type="scientific">Timema douglasi</name>
    <name type="common">Walking stick</name>
    <dbReference type="NCBI Taxonomy" id="61478"/>
    <lineage>
        <taxon>Eukaryota</taxon>
        <taxon>Metazoa</taxon>
        <taxon>Ecdysozoa</taxon>
        <taxon>Arthropoda</taxon>
        <taxon>Hexapoda</taxon>
        <taxon>Insecta</taxon>
        <taxon>Pterygota</taxon>
        <taxon>Neoptera</taxon>
        <taxon>Polyneoptera</taxon>
        <taxon>Phasmatodea</taxon>
        <taxon>Timematodea</taxon>
        <taxon>Timematoidea</taxon>
        <taxon>Timematidae</taxon>
        <taxon>Timema</taxon>
    </lineage>
</organism>
<dbReference type="EMBL" id="OA567175">
    <property type="protein sequence ID" value="CAD7199998.1"/>
    <property type="molecule type" value="Genomic_DNA"/>
</dbReference>
<dbReference type="Gene3D" id="3.30.1110.10">
    <property type="match status" value="1"/>
</dbReference>
<dbReference type="FunFam" id="3.30.1110.10:FF:000001">
    <property type="entry name" value="Adenosine kinase a"/>
    <property type="match status" value="1"/>
</dbReference>
<comment type="subunit">
    <text evidence="11">Monomer.</text>
</comment>
<evidence type="ECO:0000256" key="6">
    <source>
        <dbReference type="ARBA" id="ARBA00022741"/>
    </source>
</evidence>
<dbReference type="InterPro" id="IPR002173">
    <property type="entry name" value="Carboh/pur_kinase_PfkB_CS"/>
</dbReference>
<dbReference type="GO" id="GO:0044209">
    <property type="term" value="P:AMP salvage"/>
    <property type="evidence" value="ECO:0007669"/>
    <property type="project" value="UniProtKB-UniRule"/>
</dbReference>
<dbReference type="Pfam" id="PF00294">
    <property type="entry name" value="PfkB"/>
    <property type="match status" value="1"/>
</dbReference>
<evidence type="ECO:0000256" key="1">
    <source>
        <dbReference type="ARBA" id="ARBA00004801"/>
    </source>
</evidence>
<keyword evidence="11" id="KW-0539">Nucleus</keyword>
<evidence type="ECO:0000256" key="10">
    <source>
        <dbReference type="PIRSR" id="PIRSR601805-1"/>
    </source>
</evidence>
<proteinExistence type="inferred from homology"/>
<feature type="domain" description="Carbohydrate kinase PfkB" evidence="12">
    <location>
        <begin position="27"/>
        <end position="339"/>
    </location>
</feature>
<evidence type="ECO:0000256" key="3">
    <source>
        <dbReference type="ARBA" id="ARBA00012119"/>
    </source>
</evidence>
<dbReference type="InterPro" id="IPR029056">
    <property type="entry name" value="Ribokinase-like"/>
</dbReference>
<reference evidence="13" key="1">
    <citation type="submission" date="2020-11" db="EMBL/GenBank/DDBJ databases">
        <authorList>
            <person name="Tran Van P."/>
        </authorList>
    </citation>
    <scope>NUCLEOTIDE SEQUENCE</scope>
</reference>
<sequence>MEELREGLVLGLGNPLLDISANVDSEFLEKYGMKPNDAILAEEKHKPIYDEMIKKYDVEYTAGGSVQNALRVAQWVLRKPNVAVFMGSVGNDDYSKIVEEKARSQGVNVRYQYSPVEPTGSCAVLVTDNGHNRSLCANLAAANHFTIDHIHKLENKILMENAQYFYISGFFLTVSPPTIIEVAKHALEKNALFMMNLSAPFISQFFNEPLMRAMPYVDILFGNDSEAEAFAKQLNFETTDLSEIALKITQLPKLNTKRKRIVIITNGSKPVLLAKDGIVNEFPVKQLLETQVVDTNGAGDAFVGGFLAQLVQGKSLETCIRCGIWTATHVVQRSGCTFDQTQHFKE</sequence>
<dbReference type="CDD" id="cd01168">
    <property type="entry name" value="adenosine_kinase"/>
    <property type="match status" value="1"/>
</dbReference>
<dbReference type="Gene3D" id="3.40.1190.20">
    <property type="match status" value="1"/>
</dbReference>
<dbReference type="GO" id="GO:0006144">
    <property type="term" value="P:purine nucleobase metabolic process"/>
    <property type="evidence" value="ECO:0007669"/>
    <property type="project" value="TreeGrafter"/>
</dbReference>